<evidence type="ECO:0000313" key="2">
    <source>
        <dbReference type="EMBL" id="KAF2905983.1"/>
    </source>
</evidence>
<evidence type="ECO:0000256" key="1">
    <source>
        <dbReference type="SAM" id="MobiDB-lite"/>
    </source>
</evidence>
<reference evidence="2" key="1">
    <citation type="submission" date="2019-08" db="EMBL/GenBank/DDBJ databases">
        <title>The genome of the North American firefly Photinus pyralis.</title>
        <authorList>
            <consortium name="Photinus pyralis genome working group"/>
            <person name="Fallon T.R."/>
            <person name="Sander Lower S.E."/>
            <person name="Weng J.-K."/>
        </authorList>
    </citation>
    <scope>NUCLEOTIDE SEQUENCE</scope>
    <source>
        <strain evidence="2">TRF0915ILg1</strain>
        <tissue evidence="2">Whole body</tissue>
    </source>
</reference>
<sequence>MTPRPYLNQMVEVQFIRGLRTIAYKTSFHGAVNVISFLKVNCQKMGIAKPASKQQSRVIYEDRKQTIPTKLDQTMSLNVPVSQSQDANAEEDQTGITEDTERNQPREEAEIGEINWTDFEESLEEIKLEKARTDNETNNNIRVPGSYVYGQWDLETASRTKKVTKLYYALNKMDNKVKLQVYNTITVPTLLYASESWITQTKHESTITAAEMKYVRKIAEKIIKITMVQAYYKDDKQQTSKESYRSKE</sequence>
<keyword evidence="3" id="KW-1185">Reference proteome</keyword>
<feature type="region of interest" description="Disordered" evidence="1">
    <location>
        <begin position="80"/>
        <end position="106"/>
    </location>
</feature>
<protein>
    <submittedName>
        <fullName evidence="2">Uncharacterized protein</fullName>
    </submittedName>
</protein>
<dbReference type="EMBL" id="VTPC01000385">
    <property type="protein sequence ID" value="KAF2905983.1"/>
    <property type="molecule type" value="Genomic_DNA"/>
</dbReference>
<organism evidence="2 3">
    <name type="scientific">Ignelater luminosus</name>
    <name type="common">Cucubano</name>
    <name type="synonym">Pyrophorus luminosus</name>
    <dbReference type="NCBI Taxonomy" id="2038154"/>
    <lineage>
        <taxon>Eukaryota</taxon>
        <taxon>Metazoa</taxon>
        <taxon>Ecdysozoa</taxon>
        <taxon>Arthropoda</taxon>
        <taxon>Hexapoda</taxon>
        <taxon>Insecta</taxon>
        <taxon>Pterygota</taxon>
        <taxon>Neoptera</taxon>
        <taxon>Endopterygota</taxon>
        <taxon>Coleoptera</taxon>
        <taxon>Polyphaga</taxon>
        <taxon>Elateriformia</taxon>
        <taxon>Elateroidea</taxon>
        <taxon>Elateridae</taxon>
        <taxon>Agrypninae</taxon>
        <taxon>Pyrophorini</taxon>
        <taxon>Ignelater</taxon>
    </lineage>
</organism>
<accession>A0A8K0GQG9</accession>
<dbReference type="OrthoDB" id="1293503at2759"/>
<evidence type="ECO:0000313" key="3">
    <source>
        <dbReference type="Proteomes" id="UP000801492"/>
    </source>
</evidence>
<dbReference type="Proteomes" id="UP000801492">
    <property type="component" value="Unassembled WGS sequence"/>
</dbReference>
<proteinExistence type="predicted"/>
<comment type="caution">
    <text evidence="2">The sequence shown here is derived from an EMBL/GenBank/DDBJ whole genome shotgun (WGS) entry which is preliminary data.</text>
</comment>
<gene>
    <name evidence="2" type="ORF">ILUMI_00191</name>
</gene>
<name>A0A8K0GQG9_IGNLU</name>
<dbReference type="AlphaFoldDB" id="A0A8K0GQG9"/>